<comment type="similarity">
    <text evidence="1">Belongs to the universal ribosomal protein uL5 family.</text>
</comment>
<dbReference type="GO" id="GO:0003735">
    <property type="term" value="F:structural constituent of ribosome"/>
    <property type="evidence" value="ECO:0007669"/>
    <property type="project" value="EnsemblFungi"/>
</dbReference>
<feature type="region of interest" description="Disordered" evidence="5">
    <location>
        <begin position="106"/>
        <end position="126"/>
    </location>
</feature>
<dbReference type="OrthoDB" id="539541at2759"/>
<feature type="domain" description="Large ribosomal subunit protein uL5 N-terminal" evidence="6">
    <location>
        <begin position="135"/>
        <end position="188"/>
    </location>
</feature>
<proteinExistence type="inferred from homology"/>
<dbReference type="Pfam" id="PF00281">
    <property type="entry name" value="Ribosomal_L5"/>
    <property type="match status" value="1"/>
</dbReference>
<keyword evidence="2" id="KW-0689">Ribosomal protein</keyword>
<keyword evidence="9" id="KW-1185">Reference proteome</keyword>
<sequence>MQRLAVNYNLCRGFFTGSALAKSACSIVKPVHHLVKIDKAKLSPRFPELNFNKNDIRSPAFKPVAVCQDRGQEHYLNTLQSDLLLMTYSHGKKKIEGLKRRPWDGTSPYHLNRRTKNPKGSKSQLPDVNPIDWKNIPNIESVVLNCYVSQAKENPLLAISASLQLQQITGVKPIPLYSRTDVPSWKVRKGNHMGAKVELKGRPMTQFLLTLSEIVLPRIREYKGISNTSGNKFGSISFGLTPSDVRFFPEIDSNQDLWPVSFGMHININTSAQTDAQARTLISGFQIPFNGSKNQEF</sequence>
<evidence type="ECO:0000256" key="5">
    <source>
        <dbReference type="SAM" id="MobiDB-lite"/>
    </source>
</evidence>
<accession>G8BRH1</accession>
<evidence type="ECO:0000313" key="8">
    <source>
        <dbReference type="EMBL" id="CCE62347.1"/>
    </source>
</evidence>
<evidence type="ECO:0000313" key="9">
    <source>
        <dbReference type="Proteomes" id="UP000005666"/>
    </source>
</evidence>
<keyword evidence="3" id="KW-0687">Ribonucleoprotein</keyword>
<reference evidence="8 9" key="1">
    <citation type="journal article" date="2011" name="Proc. Natl. Acad. Sci. U.S.A.">
        <title>Evolutionary erosion of yeast sex chromosomes by mating-type switching accidents.</title>
        <authorList>
            <person name="Gordon J.L."/>
            <person name="Armisen D."/>
            <person name="Proux-Wera E."/>
            <person name="Oheigeartaigh S.S."/>
            <person name="Byrne K.P."/>
            <person name="Wolfe K.H."/>
        </authorList>
    </citation>
    <scope>NUCLEOTIDE SEQUENCE [LARGE SCALE GENOMIC DNA]</scope>
    <source>
        <strain evidence="9">ATCC 24235 / CBS 4417 / NBRC 1672 / NRRL Y-8282 / UCD 70-5</strain>
    </source>
</reference>
<evidence type="ECO:0000259" key="6">
    <source>
        <dbReference type="Pfam" id="PF00281"/>
    </source>
</evidence>
<dbReference type="RefSeq" id="XP_003684781.1">
    <property type="nucleotide sequence ID" value="XM_003684733.1"/>
</dbReference>
<dbReference type="eggNOG" id="KOG0398">
    <property type="taxonomic scope" value="Eukaryota"/>
</dbReference>
<dbReference type="PANTHER" id="PTHR11994">
    <property type="entry name" value="60S RIBOSOMAL PROTEIN L11-RELATED"/>
    <property type="match status" value="1"/>
</dbReference>
<dbReference type="SUPFAM" id="SSF55282">
    <property type="entry name" value="RL5-like"/>
    <property type="match status" value="1"/>
</dbReference>
<dbReference type="AlphaFoldDB" id="G8BRH1"/>
<dbReference type="InterPro" id="IPR002132">
    <property type="entry name" value="Ribosomal_uL5"/>
</dbReference>
<dbReference type="KEGG" id="tpf:TPHA_0C01920"/>
<organism evidence="8 9">
    <name type="scientific">Tetrapisispora phaffii (strain ATCC 24235 / CBS 4417 / NBRC 1672 / NRRL Y-8282 / UCD 70-5)</name>
    <name type="common">Yeast</name>
    <name type="synonym">Fabospora phaffii</name>
    <dbReference type="NCBI Taxonomy" id="1071381"/>
    <lineage>
        <taxon>Eukaryota</taxon>
        <taxon>Fungi</taxon>
        <taxon>Dikarya</taxon>
        <taxon>Ascomycota</taxon>
        <taxon>Saccharomycotina</taxon>
        <taxon>Saccharomycetes</taxon>
        <taxon>Saccharomycetales</taxon>
        <taxon>Saccharomycetaceae</taxon>
        <taxon>Tetrapisispora</taxon>
    </lineage>
</organism>
<dbReference type="FunFam" id="3.30.1440.10:FF:000001">
    <property type="entry name" value="50S ribosomal protein L5"/>
    <property type="match status" value="1"/>
</dbReference>
<gene>
    <name evidence="8" type="primary">TPHA0C01920</name>
    <name evidence="8" type="ordered locus">TPHA_0C01920</name>
</gene>
<feature type="domain" description="Large ribosomal subunit protein uL5 C-terminal" evidence="7">
    <location>
        <begin position="193"/>
        <end position="289"/>
    </location>
</feature>
<dbReference type="GO" id="GO:0006412">
    <property type="term" value="P:translation"/>
    <property type="evidence" value="ECO:0007669"/>
    <property type="project" value="InterPro"/>
</dbReference>
<dbReference type="InterPro" id="IPR031310">
    <property type="entry name" value="Ribosomal_uL5_N"/>
</dbReference>
<dbReference type="STRING" id="1071381.G8BRH1"/>
<dbReference type="HOGENOM" id="CLU_061015_1_1_1"/>
<dbReference type="InterPro" id="IPR031309">
    <property type="entry name" value="Ribosomal_uL5_C"/>
</dbReference>
<evidence type="ECO:0000256" key="1">
    <source>
        <dbReference type="ARBA" id="ARBA00008553"/>
    </source>
</evidence>
<dbReference type="Gene3D" id="3.30.1440.10">
    <property type="match status" value="1"/>
</dbReference>
<dbReference type="Pfam" id="PF00673">
    <property type="entry name" value="Ribosomal_L5_C"/>
    <property type="match status" value="1"/>
</dbReference>
<evidence type="ECO:0000259" key="7">
    <source>
        <dbReference type="Pfam" id="PF00673"/>
    </source>
</evidence>
<evidence type="ECO:0000256" key="2">
    <source>
        <dbReference type="ARBA" id="ARBA00022980"/>
    </source>
</evidence>
<evidence type="ECO:0000256" key="4">
    <source>
        <dbReference type="ARBA" id="ARBA00040368"/>
    </source>
</evidence>
<dbReference type="GO" id="GO:0005762">
    <property type="term" value="C:mitochondrial large ribosomal subunit"/>
    <property type="evidence" value="ECO:0007669"/>
    <property type="project" value="EnsemblFungi"/>
</dbReference>
<dbReference type="OMA" id="HINCYVE"/>
<dbReference type="InterPro" id="IPR022803">
    <property type="entry name" value="Ribosomal_uL5_dom_sf"/>
</dbReference>
<protein>
    <recommendedName>
        <fullName evidence="4">Large ribosomal subunit protein uL5m</fullName>
    </recommendedName>
</protein>
<dbReference type="Proteomes" id="UP000005666">
    <property type="component" value="Chromosome 3"/>
</dbReference>
<dbReference type="EMBL" id="HE612858">
    <property type="protein sequence ID" value="CCE62347.1"/>
    <property type="molecule type" value="Genomic_DNA"/>
</dbReference>
<name>G8BRH1_TETPH</name>
<dbReference type="GeneID" id="11535280"/>
<evidence type="ECO:0000256" key="3">
    <source>
        <dbReference type="ARBA" id="ARBA00023274"/>
    </source>
</evidence>